<evidence type="ECO:0000313" key="1">
    <source>
        <dbReference type="EMBL" id="KXA93238.1"/>
    </source>
</evidence>
<gene>
    <name evidence="1" type="ORF">AKJ64_01100</name>
</gene>
<dbReference type="EMBL" id="LHXN01000011">
    <property type="protein sequence ID" value="KXA93238.1"/>
    <property type="molecule type" value="Genomic_DNA"/>
</dbReference>
<proteinExistence type="predicted"/>
<comment type="caution">
    <text evidence="1">The sequence shown here is derived from an EMBL/GenBank/DDBJ whole genome shotgun (WGS) entry which is preliminary data.</text>
</comment>
<sequence length="119" mass="13669">MKMVKRELRKGIGRKISRIIGQETVWKIREFLGEEPSGLVYKTVREFGREKLWEAYMKNLEEVLETVSNLMLKLQGHVVLTADHGESLGLNGNYGHGARLSNPELREVPWFEVSIVDDS</sequence>
<evidence type="ECO:0008006" key="3">
    <source>
        <dbReference type="Google" id="ProtNLM"/>
    </source>
</evidence>
<organism evidence="1 2">
    <name type="scientific">candidate division MSBL1 archaeon SCGC-AAA259E17</name>
    <dbReference type="NCBI Taxonomy" id="1698263"/>
    <lineage>
        <taxon>Archaea</taxon>
        <taxon>Methanobacteriati</taxon>
        <taxon>Methanobacteriota</taxon>
        <taxon>candidate division MSBL1</taxon>
    </lineage>
</organism>
<dbReference type="Gene3D" id="3.40.720.10">
    <property type="entry name" value="Alkaline Phosphatase, subunit A"/>
    <property type="match status" value="1"/>
</dbReference>
<protein>
    <recommendedName>
        <fullName evidence="3">Sulfatase N-terminal domain-containing protein</fullName>
    </recommendedName>
</protein>
<keyword evidence="2" id="KW-1185">Reference proteome</keyword>
<evidence type="ECO:0000313" key="2">
    <source>
        <dbReference type="Proteomes" id="UP000070373"/>
    </source>
</evidence>
<accession>A0A133UG81</accession>
<reference evidence="1 2" key="1">
    <citation type="journal article" date="2016" name="Sci. Rep.">
        <title>Metabolic traits of an uncultured archaeal lineage -MSBL1- from brine pools of the Red Sea.</title>
        <authorList>
            <person name="Mwirichia R."/>
            <person name="Alam I."/>
            <person name="Rashid M."/>
            <person name="Vinu M."/>
            <person name="Ba-Alawi W."/>
            <person name="Anthony Kamau A."/>
            <person name="Kamanda Ngugi D."/>
            <person name="Goker M."/>
            <person name="Klenk H.P."/>
            <person name="Bajic V."/>
            <person name="Stingl U."/>
        </authorList>
    </citation>
    <scope>NUCLEOTIDE SEQUENCE [LARGE SCALE GENOMIC DNA]</scope>
    <source>
        <strain evidence="1">SCGC-AAA259E17</strain>
    </source>
</reference>
<dbReference type="AlphaFoldDB" id="A0A133UG81"/>
<dbReference type="Proteomes" id="UP000070373">
    <property type="component" value="Unassembled WGS sequence"/>
</dbReference>
<dbReference type="SUPFAM" id="SSF53649">
    <property type="entry name" value="Alkaline phosphatase-like"/>
    <property type="match status" value="1"/>
</dbReference>
<name>A0A133UG81_9EURY</name>
<dbReference type="InterPro" id="IPR017850">
    <property type="entry name" value="Alkaline_phosphatase_core_sf"/>
</dbReference>